<protein>
    <recommendedName>
        <fullName evidence="4">DUF2231 domain-containing protein</fullName>
    </recommendedName>
</protein>
<reference evidence="2" key="1">
    <citation type="submission" date="2022-06" db="EMBL/GenBank/DDBJ databases">
        <title>Ornithinimicrobium JY.X270.</title>
        <authorList>
            <person name="Huang Y."/>
        </authorList>
    </citation>
    <scope>NUCLEOTIDE SEQUENCE</scope>
    <source>
        <strain evidence="2">JY.X270</strain>
    </source>
</reference>
<accession>A0ABY4YMN5</accession>
<sequence>MATDLVAGVAIVSFLAAFWWDGVVVAVFALVLLGVTVPRVAGLSGVVQAATGATLILGAWAATLDWYVKVPGLDLLVHAVANGLLALVAVLVMVRYRAVAPLMSRLGAIIVTAGVGALLGVIWEVGEWFGYTYLNDAIGVGYDDTVGDLAAGTVGSALAGATLGAVAEDDDE</sequence>
<feature type="transmembrane region" description="Helical" evidence="1">
    <location>
        <begin position="75"/>
        <end position="94"/>
    </location>
</feature>
<proteinExistence type="predicted"/>
<name>A0ABY4YMN5_9MICO</name>
<organism evidence="2 3">
    <name type="scientific">Ornithinimicrobium cryptoxanthini</name>
    <dbReference type="NCBI Taxonomy" id="2934161"/>
    <lineage>
        <taxon>Bacteria</taxon>
        <taxon>Bacillati</taxon>
        <taxon>Actinomycetota</taxon>
        <taxon>Actinomycetes</taxon>
        <taxon>Micrococcales</taxon>
        <taxon>Ornithinimicrobiaceae</taxon>
        <taxon>Ornithinimicrobium</taxon>
    </lineage>
</organism>
<evidence type="ECO:0000313" key="3">
    <source>
        <dbReference type="Proteomes" id="UP001056535"/>
    </source>
</evidence>
<keyword evidence="1" id="KW-0472">Membrane</keyword>
<evidence type="ECO:0008006" key="4">
    <source>
        <dbReference type="Google" id="ProtNLM"/>
    </source>
</evidence>
<gene>
    <name evidence="2" type="ORF">NF557_08650</name>
</gene>
<dbReference type="EMBL" id="CP099490">
    <property type="protein sequence ID" value="USQ77939.1"/>
    <property type="molecule type" value="Genomic_DNA"/>
</dbReference>
<feature type="transmembrane region" description="Helical" evidence="1">
    <location>
        <begin position="106"/>
        <end position="123"/>
    </location>
</feature>
<dbReference type="Pfam" id="PF09997">
    <property type="entry name" value="DUF2238"/>
    <property type="match status" value="1"/>
</dbReference>
<feature type="transmembrane region" description="Helical" evidence="1">
    <location>
        <begin position="6"/>
        <end position="33"/>
    </location>
</feature>
<evidence type="ECO:0000313" key="2">
    <source>
        <dbReference type="EMBL" id="USQ77939.1"/>
    </source>
</evidence>
<keyword evidence="1" id="KW-0812">Transmembrane</keyword>
<dbReference type="InterPro" id="IPR014509">
    <property type="entry name" value="YjdF-like"/>
</dbReference>
<keyword evidence="1" id="KW-1133">Transmembrane helix</keyword>
<keyword evidence="3" id="KW-1185">Reference proteome</keyword>
<dbReference type="Proteomes" id="UP001056535">
    <property type="component" value="Chromosome"/>
</dbReference>
<feature type="transmembrane region" description="Helical" evidence="1">
    <location>
        <begin position="40"/>
        <end position="63"/>
    </location>
</feature>
<dbReference type="RefSeq" id="WP_252623844.1">
    <property type="nucleotide sequence ID" value="NZ_CP099490.1"/>
</dbReference>
<evidence type="ECO:0000256" key="1">
    <source>
        <dbReference type="SAM" id="Phobius"/>
    </source>
</evidence>